<dbReference type="InterPro" id="IPR012826">
    <property type="entry name" value="FliN"/>
</dbReference>
<comment type="caution">
    <text evidence="8">The sequence shown here is derived from an EMBL/GenBank/DDBJ whole genome shotgun (WGS) entry which is preliminary data.</text>
</comment>
<proteinExistence type="inferred from homology"/>
<comment type="similarity">
    <text evidence="2">Belongs to the FliN/MopA/SpaO family.</text>
</comment>
<dbReference type="SUPFAM" id="SSF101801">
    <property type="entry name" value="Surface presentation of antigens (SPOA)"/>
    <property type="match status" value="1"/>
</dbReference>
<name>A0A4Q8ALU4_9MICO</name>
<evidence type="ECO:0000313" key="8">
    <source>
        <dbReference type="EMBL" id="RZU65524.1"/>
    </source>
</evidence>
<dbReference type="GO" id="GO:0003774">
    <property type="term" value="F:cytoskeletal motor activity"/>
    <property type="evidence" value="ECO:0007669"/>
    <property type="project" value="InterPro"/>
</dbReference>
<keyword evidence="8" id="KW-0969">Cilium</keyword>
<keyword evidence="4" id="KW-0145">Chemotaxis</keyword>
<dbReference type="PANTHER" id="PTHR43484">
    <property type="match status" value="1"/>
</dbReference>
<keyword evidence="3" id="KW-1003">Cell membrane</keyword>
<comment type="subcellular location">
    <subcellularLocation>
        <location evidence="1">Cell membrane</location>
        <topology evidence="1">Peripheral membrane protein</topology>
        <orientation evidence="1">Cytoplasmic side</orientation>
    </subcellularLocation>
</comment>
<evidence type="ECO:0000256" key="4">
    <source>
        <dbReference type="ARBA" id="ARBA00022500"/>
    </source>
</evidence>
<dbReference type="Proteomes" id="UP000291483">
    <property type="component" value="Unassembled WGS sequence"/>
</dbReference>
<evidence type="ECO:0000256" key="6">
    <source>
        <dbReference type="ARBA" id="ARBA00023136"/>
    </source>
</evidence>
<dbReference type="Pfam" id="PF01052">
    <property type="entry name" value="FliMN_C"/>
    <property type="match status" value="1"/>
</dbReference>
<dbReference type="PANTHER" id="PTHR43484:SF1">
    <property type="entry name" value="FLAGELLAR MOTOR SWITCH PROTEIN FLIN"/>
    <property type="match status" value="1"/>
</dbReference>
<dbReference type="Gene3D" id="2.30.330.10">
    <property type="entry name" value="SpoA-like"/>
    <property type="match status" value="1"/>
</dbReference>
<gene>
    <name evidence="8" type="ORF">EV379_1858</name>
</gene>
<evidence type="ECO:0000259" key="7">
    <source>
        <dbReference type="Pfam" id="PF01052"/>
    </source>
</evidence>
<dbReference type="RefSeq" id="WP_130505869.1">
    <property type="nucleotide sequence ID" value="NZ_SHLC01000001.1"/>
</dbReference>
<dbReference type="NCBIfam" id="TIGR02480">
    <property type="entry name" value="fliN"/>
    <property type="match status" value="1"/>
</dbReference>
<feature type="domain" description="Flagellar motor switch protein FliN-like C-terminal" evidence="7">
    <location>
        <begin position="180"/>
        <end position="250"/>
    </location>
</feature>
<evidence type="ECO:0000256" key="1">
    <source>
        <dbReference type="ARBA" id="ARBA00004413"/>
    </source>
</evidence>
<reference evidence="8 9" key="1">
    <citation type="submission" date="2019-02" db="EMBL/GenBank/DDBJ databases">
        <title>Sequencing the genomes of 1000 actinobacteria strains.</title>
        <authorList>
            <person name="Klenk H.-P."/>
        </authorList>
    </citation>
    <scope>NUCLEOTIDE SEQUENCE [LARGE SCALE GENOMIC DNA]</scope>
    <source>
        <strain evidence="8 9">DSM 18319</strain>
    </source>
</reference>
<dbReference type="InterPro" id="IPR051469">
    <property type="entry name" value="FliN/MopA/SpaO"/>
</dbReference>
<dbReference type="GO" id="GO:0071973">
    <property type="term" value="P:bacterial-type flagellum-dependent cell motility"/>
    <property type="evidence" value="ECO:0007669"/>
    <property type="project" value="InterPro"/>
</dbReference>
<protein>
    <submittedName>
        <fullName evidence="8">Flagellar motor switch protein FliN/FliY</fullName>
    </submittedName>
</protein>
<evidence type="ECO:0000256" key="3">
    <source>
        <dbReference type="ARBA" id="ARBA00022475"/>
    </source>
</evidence>
<keyword evidence="5" id="KW-0283">Flagellar rotation</keyword>
<keyword evidence="8" id="KW-0966">Cell projection</keyword>
<dbReference type="GO" id="GO:0009425">
    <property type="term" value="C:bacterial-type flagellum basal body"/>
    <property type="evidence" value="ECO:0007669"/>
    <property type="project" value="InterPro"/>
</dbReference>
<evidence type="ECO:0000256" key="2">
    <source>
        <dbReference type="ARBA" id="ARBA00009226"/>
    </source>
</evidence>
<dbReference type="GO" id="GO:0005886">
    <property type="term" value="C:plasma membrane"/>
    <property type="evidence" value="ECO:0007669"/>
    <property type="project" value="UniProtKB-SubCell"/>
</dbReference>
<evidence type="ECO:0000256" key="5">
    <source>
        <dbReference type="ARBA" id="ARBA00022779"/>
    </source>
</evidence>
<keyword evidence="8" id="KW-0282">Flagellum</keyword>
<dbReference type="EMBL" id="SHLC01000001">
    <property type="protein sequence ID" value="RZU65524.1"/>
    <property type="molecule type" value="Genomic_DNA"/>
</dbReference>
<dbReference type="PRINTS" id="PR00956">
    <property type="entry name" value="FLGMOTORFLIN"/>
</dbReference>
<keyword evidence="9" id="KW-1185">Reference proteome</keyword>
<dbReference type="AlphaFoldDB" id="A0A4Q8ALU4"/>
<evidence type="ECO:0000313" key="9">
    <source>
        <dbReference type="Proteomes" id="UP000291483"/>
    </source>
</evidence>
<dbReference type="OrthoDB" id="9773459at2"/>
<dbReference type="InterPro" id="IPR001543">
    <property type="entry name" value="FliN-like_C"/>
</dbReference>
<keyword evidence="6" id="KW-0472">Membrane</keyword>
<sequence>MTPSTTLESGTAERSAVDALLAVLPLPGVSHAVIARDLSGSEAAAAAAAMSGAAMASFVGARSADLAVAVLDGAALQSAGGSDSPLISAADVLRPSLEAAAGTLGNGLLGASTIGDAGSLFADDEAVVFELLSGADDAAAVLGWFAVRVRDAVTAPVHGRGAATPGSAASDAEVVGKLGRINNVEMALTVELGRTRMTVRDVLSIEPGAVIELDRSAGAPADVLLNGRLIAHGEIVVVDQDYAVRITRILDVADGAL</sequence>
<dbReference type="GO" id="GO:0006935">
    <property type="term" value="P:chemotaxis"/>
    <property type="evidence" value="ECO:0007669"/>
    <property type="project" value="UniProtKB-KW"/>
</dbReference>
<accession>A0A4Q8ALU4</accession>
<organism evidence="8 9">
    <name type="scientific">Microterricola gilva</name>
    <dbReference type="NCBI Taxonomy" id="393267"/>
    <lineage>
        <taxon>Bacteria</taxon>
        <taxon>Bacillati</taxon>
        <taxon>Actinomycetota</taxon>
        <taxon>Actinomycetes</taxon>
        <taxon>Micrococcales</taxon>
        <taxon>Microbacteriaceae</taxon>
        <taxon>Microterricola</taxon>
    </lineage>
</organism>
<dbReference type="InterPro" id="IPR001172">
    <property type="entry name" value="FliN_T3SS_HrcQb"/>
</dbReference>
<dbReference type="InterPro" id="IPR036429">
    <property type="entry name" value="SpoA-like_sf"/>
</dbReference>